<dbReference type="Pfam" id="PF04841">
    <property type="entry name" value="Vps16_N"/>
    <property type="match status" value="1"/>
</dbReference>
<dbReference type="GO" id="GO:0003779">
    <property type="term" value="F:actin binding"/>
    <property type="evidence" value="ECO:0007669"/>
    <property type="project" value="TreeGrafter"/>
</dbReference>
<protein>
    <recommendedName>
        <fullName evidence="2">Probable vacuolar protein sorting-associated protein 16 homolog</fullName>
    </recommendedName>
</protein>
<dbReference type="PIRSF" id="PIRSF007949">
    <property type="entry name" value="VPS16"/>
    <property type="match status" value="1"/>
</dbReference>
<proteinExistence type="inferred from homology"/>
<dbReference type="AlphaFoldDB" id="A0A9W6T2J4"/>
<accession>A0A9W6T2J4</accession>
<dbReference type="Gene3D" id="1.10.150.780">
    <property type="entry name" value="Vps16, C-terminal region"/>
    <property type="match status" value="1"/>
</dbReference>
<dbReference type="Pfam" id="PF04840">
    <property type="entry name" value="Vps16_C"/>
    <property type="match status" value="1"/>
</dbReference>
<reference evidence="5" key="1">
    <citation type="submission" date="2023-04" db="EMBL/GenBank/DDBJ databases">
        <title>Candida boidinii NBRC 10035.</title>
        <authorList>
            <person name="Ichikawa N."/>
            <person name="Sato H."/>
            <person name="Tonouchi N."/>
        </authorList>
    </citation>
    <scope>NUCLEOTIDE SEQUENCE</scope>
    <source>
        <strain evidence="5">NBRC 10035</strain>
    </source>
</reference>
<gene>
    <name evidence="5" type="ORF">Cboi02_000268800</name>
</gene>
<dbReference type="PANTHER" id="PTHR12811:SF0">
    <property type="entry name" value="VACUOLAR PROTEIN SORTING-ASSOCIATED PROTEIN 16 HOMOLOG"/>
    <property type="match status" value="1"/>
</dbReference>
<keyword evidence="6" id="KW-1185">Reference proteome</keyword>
<dbReference type="InterPro" id="IPR038132">
    <property type="entry name" value="Vps16_C_sf"/>
</dbReference>
<dbReference type="GO" id="GO:0005768">
    <property type="term" value="C:endosome"/>
    <property type="evidence" value="ECO:0007669"/>
    <property type="project" value="UniProtKB-ARBA"/>
</dbReference>
<feature type="domain" description="Vps16 N-terminal" evidence="4">
    <location>
        <begin position="6"/>
        <end position="411"/>
    </location>
</feature>
<sequence>MSVSNPSLGWERLQDEFYRSRECFDLSWDVNLSDGKIAIAPYCAAIAYFSNKSSATFSINKSVDVYSGSGEKIYSIPWLSSNGTITTLGWTNKLGLIVVLRNGKWRLYYNLEGDFNEYDLELSSSDDESVLDCKFWDKGFVVRTNRLKFYAVLDYEKLSPLRFDDSPSASVLQGKTIHCWSILPPNYSRDLEIYLSTDDSVLKMTLNSIEDTNYKDNVPLQFISFPPTGNFVSVYSKFNRTISILSANFQTTYKTYISDSESDANQMEWCSNDAVIVTYPDETKVIGPSDDSLSLYMEPECYLHPEFDGTFFLSNTKLEFLSRVGNSTSATFKIGSTFSSAILLDAIDQIDNHSPKATENVEIIKDNLSEAINYCILAAAEEFDPYWQKRLLRAATFGKSIIDFYNPDDFVETCKNLKVLNMIRQPEVGLFLTYSQYLDYTIENVIKYILLRKMHYLALKISQYLNLPDDDIYIDWACCKIKASGHLDDKKLCDDIRKMMKHKKVLSYHKIADVAYYEGRIKLSIMLLNYETDTSKQIPILLEMGEDEYALVKAEESGDSDSILYVLITLINKLSIAEFFKLLKSNRPRTIALFLSKIAINDPKLTYDYYYQDDQVSQLALIELQKSFTDFSTTQNSDTMTREILEKRKLHLNKAAGLLERWKFTEFEGKLVKEQIKAFEEQYKLSKSHEGFGMDKILSPAEIIEILLKQGELKLATRLHTTLKVDEKLFYWKVAKEFSKNKQLHDTLYEFARSKKSPIGYEPFFIETLKNGDRRQASLFVGLCTNLSHRQRIHMYLKCDDFRSAVEEAYKKKDVEYLEILGSVTDNTVIIRLSNEYKDKLKSSRLPF</sequence>
<dbReference type="PANTHER" id="PTHR12811">
    <property type="entry name" value="VACUOLAR PROTEIN SORTING VPS16"/>
    <property type="match status" value="1"/>
</dbReference>
<dbReference type="GO" id="GO:0016197">
    <property type="term" value="P:endosomal transport"/>
    <property type="evidence" value="ECO:0007669"/>
    <property type="project" value="TreeGrafter"/>
</dbReference>
<keyword evidence="2" id="KW-0653">Protein transport</keyword>
<evidence type="ECO:0000256" key="2">
    <source>
        <dbReference type="PIRNR" id="PIRNR007949"/>
    </source>
</evidence>
<dbReference type="GO" id="GO:0030897">
    <property type="term" value="C:HOPS complex"/>
    <property type="evidence" value="ECO:0007669"/>
    <property type="project" value="TreeGrafter"/>
</dbReference>
<dbReference type="InterPro" id="IPR006925">
    <property type="entry name" value="Vps16_C"/>
</dbReference>
<dbReference type="InterPro" id="IPR006926">
    <property type="entry name" value="Vps16_N"/>
</dbReference>
<dbReference type="Proteomes" id="UP001165120">
    <property type="component" value="Unassembled WGS sequence"/>
</dbReference>
<organism evidence="5 6">
    <name type="scientific">Candida boidinii</name>
    <name type="common">Yeast</name>
    <dbReference type="NCBI Taxonomy" id="5477"/>
    <lineage>
        <taxon>Eukaryota</taxon>
        <taxon>Fungi</taxon>
        <taxon>Dikarya</taxon>
        <taxon>Ascomycota</taxon>
        <taxon>Saccharomycotina</taxon>
        <taxon>Pichiomycetes</taxon>
        <taxon>Pichiales</taxon>
        <taxon>Pichiaceae</taxon>
        <taxon>Ogataea</taxon>
        <taxon>Ogataea/Candida clade</taxon>
    </lineage>
</organism>
<dbReference type="GO" id="GO:0006886">
    <property type="term" value="P:intracellular protein transport"/>
    <property type="evidence" value="ECO:0007669"/>
    <property type="project" value="InterPro"/>
</dbReference>
<evidence type="ECO:0000313" key="5">
    <source>
        <dbReference type="EMBL" id="GME69996.1"/>
    </source>
</evidence>
<dbReference type="InterPro" id="IPR036322">
    <property type="entry name" value="WD40_repeat_dom_sf"/>
</dbReference>
<comment type="similarity">
    <text evidence="1 2">Belongs to the VPS16 family.</text>
</comment>
<dbReference type="GO" id="GO:0042144">
    <property type="term" value="P:vacuole fusion, non-autophagic"/>
    <property type="evidence" value="ECO:0007669"/>
    <property type="project" value="TreeGrafter"/>
</dbReference>
<evidence type="ECO:0000259" key="4">
    <source>
        <dbReference type="Pfam" id="PF04841"/>
    </source>
</evidence>
<dbReference type="InterPro" id="IPR016534">
    <property type="entry name" value="VPS16"/>
</dbReference>
<dbReference type="SUPFAM" id="SSF50978">
    <property type="entry name" value="WD40 repeat-like"/>
    <property type="match status" value="1"/>
</dbReference>
<evidence type="ECO:0000313" key="6">
    <source>
        <dbReference type="Proteomes" id="UP001165120"/>
    </source>
</evidence>
<feature type="domain" description="Vps16 C-terminal" evidence="3">
    <location>
        <begin position="506"/>
        <end position="821"/>
    </location>
</feature>
<name>A0A9W6T2J4_CANBO</name>
<comment type="caution">
    <text evidence="5">The sequence shown here is derived from an EMBL/GenBank/DDBJ whole genome shotgun (WGS) entry which is preliminary data.</text>
</comment>
<dbReference type="EMBL" id="BSXN01000831">
    <property type="protein sequence ID" value="GME69996.1"/>
    <property type="molecule type" value="Genomic_DNA"/>
</dbReference>
<evidence type="ECO:0000256" key="1">
    <source>
        <dbReference type="ARBA" id="ARBA00009250"/>
    </source>
</evidence>
<comment type="function">
    <text evidence="2">Essential for vacuolar protein sorting. Required for vacuole biogenesis, stability and to maintain vacuole morphology.</text>
</comment>
<evidence type="ECO:0000259" key="3">
    <source>
        <dbReference type="Pfam" id="PF04840"/>
    </source>
</evidence>
<keyword evidence="2" id="KW-0813">Transport</keyword>